<protein>
    <submittedName>
        <fullName evidence="2 3">Uncharacterized protein</fullName>
    </submittedName>
</protein>
<evidence type="ECO:0000313" key="4">
    <source>
        <dbReference type="Proteomes" id="UP000011087"/>
    </source>
</evidence>
<dbReference type="EMBL" id="JH993000">
    <property type="protein sequence ID" value="EKX45147.1"/>
    <property type="molecule type" value="Genomic_DNA"/>
</dbReference>
<dbReference type="EnsemblProtists" id="EKX45147">
    <property type="protein sequence ID" value="EKX45147"/>
    <property type="gene ID" value="GUITHDRAFT_163315"/>
</dbReference>
<dbReference type="AlphaFoldDB" id="L1J9Z1"/>
<evidence type="ECO:0000313" key="2">
    <source>
        <dbReference type="EMBL" id="EKX45147.1"/>
    </source>
</evidence>
<keyword evidence="4" id="KW-1185">Reference proteome</keyword>
<reference evidence="4" key="2">
    <citation type="submission" date="2012-11" db="EMBL/GenBank/DDBJ databases">
        <authorList>
            <person name="Kuo A."/>
            <person name="Curtis B.A."/>
            <person name="Tanifuji G."/>
            <person name="Burki F."/>
            <person name="Gruber A."/>
            <person name="Irimia M."/>
            <person name="Maruyama S."/>
            <person name="Arias M.C."/>
            <person name="Ball S.G."/>
            <person name="Gile G.H."/>
            <person name="Hirakawa Y."/>
            <person name="Hopkins J.F."/>
            <person name="Rensing S.A."/>
            <person name="Schmutz J."/>
            <person name="Symeonidi A."/>
            <person name="Elias M."/>
            <person name="Eveleigh R.J."/>
            <person name="Herman E.K."/>
            <person name="Klute M.J."/>
            <person name="Nakayama T."/>
            <person name="Obornik M."/>
            <person name="Reyes-Prieto A."/>
            <person name="Armbrust E.V."/>
            <person name="Aves S.J."/>
            <person name="Beiko R.G."/>
            <person name="Coutinho P."/>
            <person name="Dacks J.B."/>
            <person name="Durnford D.G."/>
            <person name="Fast N.M."/>
            <person name="Green B.R."/>
            <person name="Grisdale C."/>
            <person name="Hempe F."/>
            <person name="Henrissat B."/>
            <person name="Hoppner M.P."/>
            <person name="Ishida K.-I."/>
            <person name="Kim E."/>
            <person name="Koreny L."/>
            <person name="Kroth P.G."/>
            <person name="Liu Y."/>
            <person name="Malik S.-B."/>
            <person name="Maier U.G."/>
            <person name="McRose D."/>
            <person name="Mock T."/>
            <person name="Neilson J.A."/>
            <person name="Onodera N.T."/>
            <person name="Poole A.M."/>
            <person name="Pritham E.J."/>
            <person name="Richards T.A."/>
            <person name="Rocap G."/>
            <person name="Roy S.W."/>
            <person name="Sarai C."/>
            <person name="Schaack S."/>
            <person name="Shirato S."/>
            <person name="Slamovits C.H."/>
            <person name="Spencer D.F."/>
            <person name="Suzuki S."/>
            <person name="Worden A.Z."/>
            <person name="Zauner S."/>
            <person name="Barry K."/>
            <person name="Bell C."/>
            <person name="Bharti A.K."/>
            <person name="Crow J.A."/>
            <person name="Grimwood J."/>
            <person name="Kramer R."/>
            <person name="Lindquist E."/>
            <person name="Lucas S."/>
            <person name="Salamov A."/>
            <person name="McFadden G.I."/>
            <person name="Lane C.E."/>
            <person name="Keeling P.J."/>
            <person name="Gray M.W."/>
            <person name="Grigoriev I.V."/>
            <person name="Archibald J.M."/>
        </authorList>
    </citation>
    <scope>NUCLEOTIDE SEQUENCE</scope>
    <source>
        <strain evidence="4">CCMP2712</strain>
    </source>
</reference>
<keyword evidence="1" id="KW-0732">Signal</keyword>
<name>L1J9Z1_GUITC</name>
<proteinExistence type="predicted"/>
<dbReference type="HOGENOM" id="CLU_1036044_0_0_1"/>
<sequence length="269" mass="30373">MVGRLLSRMQFFSSLILILLLSVDINQSSEARGVLRLSGSSMLLTGHLPFSGDQHSSSSFCSCEGAKSPTEQEDTVEMSEGRKSGGIQLLESADSQSSRCGWQEIASKTLMQDSKNFIFSDCSSDEALNVSMFQGRSRSRSRKRLDFHTAREIVRRQGYRRRVEFWSWQERPSSIPYNPNHAYKEEGWKGWADFLHGEERSSSPWQERRCEHCHDRPVAFGRFSRSERTWNDLLCVSCASMRKGEGDGQQREGGGGGGTQEEKLLLLVG</sequence>
<feature type="signal peptide" evidence="1">
    <location>
        <begin position="1"/>
        <end position="31"/>
    </location>
</feature>
<organism evidence="2">
    <name type="scientific">Guillardia theta (strain CCMP2712)</name>
    <name type="common">Cryptophyte</name>
    <dbReference type="NCBI Taxonomy" id="905079"/>
    <lineage>
        <taxon>Eukaryota</taxon>
        <taxon>Cryptophyceae</taxon>
        <taxon>Pyrenomonadales</taxon>
        <taxon>Geminigeraceae</taxon>
        <taxon>Guillardia</taxon>
    </lineage>
</organism>
<accession>L1J9Z1</accession>
<dbReference type="PaxDb" id="55529-EKX45147"/>
<reference evidence="2 4" key="1">
    <citation type="journal article" date="2012" name="Nature">
        <title>Algal genomes reveal evolutionary mosaicism and the fate of nucleomorphs.</title>
        <authorList>
            <consortium name="DOE Joint Genome Institute"/>
            <person name="Curtis B.A."/>
            <person name="Tanifuji G."/>
            <person name="Burki F."/>
            <person name="Gruber A."/>
            <person name="Irimia M."/>
            <person name="Maruyama S."/>
            <person name="Arias M.C."/>
            <person name="Ball S.G."/>
            <person name="Gile G.H."/>
            <person name="Hirakawa Y."/>
            <person name="Hopkins J.F."/>
            <person name="Kuo A."/>
            <person name="Rensing S.A."/>
            <person name="Schmutz J."/>
            <person name="Symeonidi A."/>
            <person name="Elias M."/>
            <person name="Eveleigh R.J."/>
            <person name="Herman E.K."/>
            <person name="Klute M.J."/>
            <person name="Nakayama T."/>
            <person name="Obornik M."/>
            <person name="Reyes-Prieto A."/>
            <person name="Armbrust E.V."/>
            <person name="Aves S.J."/>
            <person name="Beiko R.G."/>
            <person name="Coutinho P."/>
            <person name="Dacks J.B."/>
            <person name="Durnford D.G."/>
            <person name="Fast N.M."/>
            <person name="Green B.R."/>
            <person name="Grisdale C.J."/>
            <person name="Hempel F."/>
            <person name="Henrissat B."/>
            <person name="Hoppner M.P."/>
            <person name="Ishida K."/>
            <person name="Kim E."/>
            <person name="Koreny L."/>
            <person name="Kroth P.G."/>
            <person name="Liu Y."/>
            <person name="Malik S.B."/>
            <person name="Maier U.G."/>
            <person name="McRose D."/>
            <person name="Mock T."/>
            <person name="Neilson J.A."/>
            <person name="Onodera N.T."/>
            <person name="Poole A.M."/>
            <person name="Pritham E.J."/>
            <person name="Richards T.A."/>
            <person name="Rocap G."/>
            <person name="Roy S.W."/>
            <person name="Sarai C."/>
            <person name="Schaack S."/>
            <person name="Shirato S."/>
            <person name="Slamovits C.H."/>
            <person name="Spencer D.F."/>
            <person name="Suzuki S."/>
            <person name="Worden A.Z."/>
            <person name="Zauner S."/>
            <person name="Barry K."/>
            <person name="Bell C."/>
            <person name="Bharti A.K."/>
            <person name="Crow J.A."/>
            <person name="Grimwood J."/>
            <person name="Kramer R."/>
            <person name="Lindquist E."/>
            <person name="Lucas S."/>
            <person name="Salamov A."/>
            <person name="McFadden G.I."/>
            <person name="Lane C.E."/>
            <person name="Keeling P.J."/>
            <person name="Gray M.W."/>
            <person name="Grigoriev I.V."/>
            <person name="Archibald J.M."/>
        </authorList>
    </citation>
    <scope>NUCLEOTIDE SEQUENCE</scope>
    <source>
        <strain evidence="2 4">CCMP2712</strain>
    </source>
</reference>
<feature type="chain" id="PRO_5008771080" evidence="1">
    <location>
        <begin position="32"/>
        <end position="269"/>
    </location>
</feature>
<dbReference type="Proteomes" id="UP000011087">
    <property type="component" value="Unassembled WGS sequence"/>
</dbReference>
<evidence type="ECO:0000256" key="1">
    <source>
        <dbReference type="SAM" id="SignalP"/>
    </source>
</evidence>
<dbReference type="KEGG" id="gtt:GUITHDRAFT_163315"/>
<dbReference type="GeneID" id="17301940"/>
<evidence type="ECO:0000313" key="3">
    <source>
        <dbReference type="EnsemblProtists" id="EKX45147"/>
    </source>
</evidence>
<gene>
    <name evidence="2" type="ORF">GUITHDRAFT_163315</name>
</gene>
<reference evidence="3" key="3">
    <citation type="submission" date="2016-03" db="UniProtKB">
        <authorList>
            <consortium name="EnsemblProtists"/>
        </authorList>
    </citation>
    <scope>IDENTIFICATION</scope>
</reference>
<dbReference type="RefSeq" id="XP_005832127.1">
    <property type="nucleotide sequence ID" value="XM_005832070.1"/>
</dbReference>